<dbReference type="PROSITE" id="PS51186">
    <property type="entry name" value="GNAT"/>
    <property type="match status" value="1"/>
</dbReference>
<feature type="domain" description="N-acetyltransferase" evidence="1">
    <location>
        <begin position="30"/>
        <end position="171"/>
    </location>
</feature>
<sequence>MSGRLAVPNPAVHASFLSALREYHAEGLHRDVDAEALADRAGFLAWVENLRRAGIDGTAACERDRVPHRILWWVDGDRYLGRVRINLELNDGLREFGGHIGYDVRPSARRQGHATALLGAALRRAGAWGIDPALLTCAPENTASRRVIERNGGTFQDISAAGRLRYRCPTRTSAALTTGQTAAGGRP</sequence>
<accession>A0ABX0Y2M7</accession>
<proteinExistence type="predicted"/>
<dbReference type="InterPro" id="IPR016181">
    <property type="entry name" value="Acyl_CoA_acyltransferase"/>
</dbReference>
<comment type="caution">
    <text evidence="2">The sequence shown here is derived from an EMBL/GenBank/DDBJ whole genome shotgun (WGS) entry which is preliminary data.</text>
</comment>
<dbReference type="Pfam" id="PF00583">
    <property type="entry name" value="Acetyltransf_1"/>
    <property type="match status" value="1"/>
</dbReference>
<dbReference type="PANTHER" id="PTHR39173:SF1">
    <property type="entry name" value="ACETYLTRANSFERASE"/>
    <property type="match status" value="1"/>
</dbReference>
<protein>
    <submittedName>
        <fullName evidence="2">GNAT family N-acetyltransferase</fullName>
    </submittedName>
</protein>
<evidence type="ECO:0000313" key="3">
    <source>
        <dbReference type="Proteomes" id="UP000722989"/>
    </source>
</evidence>
<keyword evidence="3" id="KW-1185">Reference proteome</keyword>
<gene>
    <name evidence="2" type="ORF">HC031_18005</name>
</gene>
<dbReference type="RefSeq" id="WP_167926502.1">
    <property type="nucleotide sequence ID" value="NZ_JAATVY010000012.1"/>
</dbReference>
<name>A0ABX0Y2M7_9ACTN</name>
<dbReference type="Proteomes" id="UP000722989">
    <property type="component" value="Unassembled WGS sequence"/>
</dbReference>
<dbReference type="EMBL" id="JAATVY010000012">
    <property type="protein sequence ID" value="NJC71599.1"/>
    <property type="molecule type" value="Genomic_DNA"/>
</dbReference>
<evidence type="ECO:0000259" key="1">
    <source>
        <dbReference type="PROSITE" id="PS51186"/>
    </source>
</evidence>
<dbReference type="Gene3D" id="3.40.630.30">
    <property type="match status" value="1"/>
</dbReference>
<reference evidence="2 3" key="1">
    <citation type="submission" date="2020-03" db="EMBL/GenBank/DDBJ databases">
        <title>WGS of the type strain of Planosporangium spp.</title>
        <authorList>
            <person name="Thawai C."/>
        </authorList>
    </citation>
    <scope>NUCLEOTIDE SEQUENCE [LARGE SCALE GENOMIC DNA]</scope>
    <source>
        <strain evidence="2 3">TBRC 5610</strain>
    </source>
</reference>
<dbReference type="PANTHER" id="PTHR39173">
    <property type="entry name" value="ACETYLTRANSFERASE"/>
    <property type="match status" value="1"/>
</dbReference>
<dbReference type="SUPFAM" id="SSF55729">
    <property type="entry name" value="Acyl-CoA N-acyltransferases (Nat)"/>
    <property type="match status" value="1"/>
</dbReference>
<dbReference type="InterPro" id="IPR000182">
    <property type="entry name" value="GNAT_dom"/>
</dbReference>
<organism evidence="2 3">
    <name type="scientific">Planosporangium thailandense</name>
    <dbReference type="NCBI Taxonomy" id="765197"/>
    <lineage>
        <taxon>Bacteria</taxon>
        <taxon>Bacillati</taxon>
        <taxon>Actinomycetota</taxon>
        <taxon>Actinomycetes</taxon>
        <taxon>Micromonosporales</taxon>
        <taxon>Micromonosporaceae</taxon>
        <taxon>Planosporangium</taxon>
    </lineage>
</organism>
<dbReference type="CDD" id="cd04301">
    <property type="entry name" value="NAT_SF"/>
    <property type="match status" value="1"/>
</dbReference>
<evidence type="ECO:0000313" key="2">
    <source>
        <dbReference type="EMBL" id="NJC71599.1"/>
    </source>
</evidence>